<feature type="transmembrane region" description="Helical" evidence="1">
    <location>
        <begin position="195"/>
        <end position="215"/>
    </location>
</feature>
<keyword evidence="1" id="KW-0472">Membrane</keyword>
<evidence type="ECO:0000313" key="2">
    <source>
        <dbReference type="EMBL" id="TCC93704.1"/>
    </source>
</evidence>
<dbReference type="Proteomes" id="UP000292884">
    <property type="component" value="Unassembled WGS sequence"/>
</dbReference>
<keyword evidence="1" id="KW-1133">Transmembrane helix</keyword>
<organism evidence="2 3">
    <name type="scientific">Pedobacter frigiditerrae</name>
    <dbReference type="NCBI Taxonomy" id="2530452"/>
    <lineage>
        <taxon>Bacteria</taxon>
        <taxon>Pseudomonadati</taxon>
        <taxon>Bacteroidota</taxon>
        <taxon>Sphingobacteriia</taxon>
        <taxon>Sphingobacteriales</taxon>
        <taxon>Sphingobacteriaceae</taxon>
        <taxon>Pedobacter</taxon>
    </lineage>
</organism>
<keyword evidence="3" id="KW-1185">Reference proteome</keyword>
<reference evidence="2 3" key="1">
    <citation type="submission" date="2019-02" db="EMBL/GenBank/DDBJ databases">
        <title>Pedobacter sp. RP-1-13 sp. nov., isolated from Arctic soil.</title>
        <authorList>
            <person name="Dahal R.H."/>
        </authorList>
    </citation>
    <scope>NUCLEOTIDE SEQUENCE [LARGE SCALE GENOMIC DNA]</scope>
    <source>
        <strain evidence="2 3">RP-1-13</strain>
    </source>
</reference>
<gene>
    <name evidence="2" type="ORF">EZ428_02735</name>
</gene>
<dbReference type="AlphaFoldDB" id="A0A4R0N617"/>
<feature type="transmembrane region" description="Helical" evidence="1">
    <location>
        <begin position="163"/>
        <end position="183"/>
    </location>
</feature>
<accession>A0A4R0N617</accession>
<evidence type="ECO:0000256" key="1">
    <source>
        <dbReference type="SAM" id="Phobius"/>
    </source>
</evidence>
<dbReference type="RefSeq" id="WP_131551570.1">
    <property type="nucleotide sequence ID" value="NZ_SJSK01000001.1"/>
</dbReference>
<feature type="transmembrane region" description="Helical" evidence="1">
    <location>
        <begin position="222"/>
        <end position="240"/>
    </location>
</feature>
<comment type="caution">
    <text evidence="2">The sequence shown here is derived from an EMBL/GenBank/DDBJ whole genome shotgun (WGS) entry which is preliminary data.</text>
</comment>
<dbReference type="OrthoDB" id="9843997at2"/>
<protein>
    <submittedName>
        <fullName evidence="2">Uncharacterized protein</fullName>
    </submittedName>
</protein>
<evidence type="ECO:0000313" key="3">
    <source>
        <dbReference type="Proteomes" id="UP000292884"/>
    </source>
</evidence>
<keyword evidence="1" id="KW-0812">Transmembrane</keyword>
<proteinExistence type="predicted"/>
<dbReference type="EMBL" id="SJSK01000001">
    <property type="protein sequence ID" value="TCC93704.1"/>
    <property type="molecule type" value="Genomic_DNA"/>
</dbReference>
<name>A0A4R0N617_9SPHI</name>
<sequence length="430" mass="47975">MLEEVELKIKDACDTFTLAVRALSIRFADESIDLKHNQNQIAELIKSHADTASLINNAIITLNDEYNLFEDDNVCNNFTATIVSFLQPSFGFLDLIKIFNEKTGQNVALSIGLFTIIQNFINTFSSSEKIKEYKKQFADRGIDINGFNSKIQRPMAQENRKNIISIVIGTVVTAVVIAVYFFTPDKTQSEGFSTVLRILLALGVAGLSAGIIGSLTIKTTHTLGLSATGGMAIFVLIYFYNPVGHNRENFNTTVFLKDNKNENIYSDELGLKLKLNDDYIAGNMLTSNMGYLFKTISETFKSKPVELYLKSDKWVFKNLTKTTTVTLEENSLSVPVVRDSTSLIITGNVGSADEPLANVKILVDEFPEITAKSDESGNFSITLPKDFFGDEVKIHFSLPNYINKQELFKINKFQRIILAPKEKVLLPTYG</sequence>